<dbReference type="OrthoDB" id="9961684at2"/>
<sequence length="154" mass="16369">MKRKLISLLAVIALLIATAVPTFASSDSVIETEVQHFADGSYAVIETVIESQVSLFAASSTKTAHRTYTYYNNAGKTAWDFTLTATFSYDQKTAKATAASTSYKIYVSGWKCASKDSSTTGATAKGKGTFKYLTLTKNVELGLKCSASGTITAA</sequence>
<comment type="caution">
    <text evidence="2">The sequence shown here is derived from an EMBL/GenBank/DDBJ whole genome shotgun (WGS) entry which is preliminary data.</text>
</comment>
<evidence type="ECO:0000313" key="2">
    <source>
        <dbReference type="EMBL" id="RHJ89296.1"/>
    </source>
</evidence>
<keyword evidence="1" id="KW-0732">Signal</keyword>
<accession>A0A415E694</accession>
<gene>
    <name evidence="2" type="ORF">DW099_01600</name>
</gene>
<dbReference type="GeneID" id="83004928"/>
<feature type="chain" id="PRO_5038819920" description="DUF5626 domain-containing protein" evidence="1">
    <location>
        <begin position="25"/>
        <end position="154"/>
    </location>
</feature>
<evidence type="ECO:0000256" key="1">
    <source>
        <dbReference type="SAM" id="SignalP"/>
    </source>
</evidence>
<dbReference type="AlphaFoldDB" id="A0A415E694"/>
<keyword evidence="3" id="KW-1185">Reference proteome</keyword>
<feature type="signal peptide" evidence="1">
    <location>
        <begin position="1"/>
        <end position="24"/>
    </location>
</feature>
<dbReference type="STRING" id="1776384.GCA_900086585_02599"/>
<evidence type="ECO:0000313" key="3">
    <source>
        <dbReference type="Proteomes" id="UP000284841"/>
    </source>
</evidence>
<dbReference type="EMBL" id="QRMS01000001">
    <property type="protein sequence ID" value="RHJ89296.1"/>
    <property type="molecule type" value="Genomic_DNA"/>
</dbReference>
<reference evidence="2 3" key="1">
    <citation type="submission" date="2018-08" db="EMBL/GenBank/DDBJ databases">
        <title>A genome reference for cultivated species of the human gut microbiota.</title>
        <authorList>
            <person name="Zou Y."/>
            <person name="Xue W."/>
            <person name="Luo G."/>
        </authorList>
    </citation>
    <scope>NUCLEOTIDE SEQUENCE [LARGE SCALE GENOMIC DNA]</scope>
    <source>
        <strain evidence="2 3">AM07-24</strain>
    </source>
</reference>
<protein>
    <recommendedName>
        <fullName evidence="4">DUF5626 domain-containing protein</fullName>
    </recommendedName>
</protein>
<organism evidence="2 3">
    <name type="scientific">Emergencia timonensis</name>
    <dbReference type="NCBI Taxonomy" id="1776384"/>
    <lineage>
        <taxon>Bacteria</taxon>
        <taxon>Bacillati</taxon>
        <taxon>Bacillota</taxon>
        <taxon>Clostridia</taxon>
        <taxon>Peptostreptococcales</taxon>
        <taxon>Anaerovoracaceae</taxon>
        <taxon>Emergencia</taxon>
    </lineage>
</organism>
<dbReference type="Proteomes" id="UP000284841">
    <property type="component" value="Unassembled WGS sequence"/>
</dbReference>
<evidence type="ECO:0008006" key="4">
    <source>
        <dbReference type="Google" id="ProtNLM"/>
    </source>
</evidence>
<proteinExistence type="predicted"/>
<name>A0A415E694_9FIRM</name>
<dbReference type="RefSeq" id="WP_067539249.1">
    <property type="nucleotide sequence ID" value="NZ_AP025567.1"/>
</dbReference>